<protein>
    <submittedName>
        <fullName evidence="2">Uncharacterized protein</fullName>
    </submittedName>
</protein>
<sequence>MMLQPLQPDDSELGPEAPLIKSFQSNGKPLYFFKNPKTGHCPWDLNCSCDGCRNKFFEDLDEEIQRSRMKENRKKSTQSKFYERWMNGYPDIGPLGEDNGKFVYIVDYSTGRPKPQPPKVQDQSPTPQLSPHKKDPDSQQWLAKPLKQPCYKRINKWVQKQNQFQSCAQEEKIISPVQIIPEVHILLKVGSEYHFDYGITRIPDRVWPSTKGDMESDETPPYVSRPAAAPLHMPSRISSIRLCENQSFSTNNDDSKF</sequence>
<dbReference type="PANTHER" id="PTHR48435">
    <property type="entry name" value="POLYPROTEIN"/>
    <property type="match status" value="1"/>
</dbReference>
<proteinExistence type="predicted"/>
<evidence type="ECO:0000313" key="3">
    <source>
        <dbReference type="Proteomes" id="UP000593568"/>
    </source>
</evidence>
<evidence type="ECO:0000313" key="2">
    <source>
        <dbReference type="EMBL" id="MBA0786496.1"/>
    </source>
</evidence>
<organism evidence="2 3">
    <name type="scientific">Gossypium trilobum</name>
    <dbReference type="NCBI Taxonomy" id="34281"/>
    <lineage>
        <taxon>Eukaryota</taxon>
        <taxon>Viridiplantae</taxon>
        <taxon>Streptophyta</taxon>
        <taxon>Embryophyta</taxon>
        <taxon>Tracheophyta</taxon>
        <taxon>Spermatophyta</taxon>
        <taxon>Magnoliopsida</taxon>
        <taxon>eudicotyledons</taxon>
        <taxon>Gunneridae</taxon>
        <taxon>Pentapetalae</taxon>
        <taxon>rosids</taxon>
        <taxon>malvids</taxon>
        <taxon>Malvales</taxon>
        <taxon>Malvaceae</taxon>
        <taxon>Malvoideae</taxon>
        <taxon>Gossypium</taxon>
    </lineage>
</organism>
<feature type="region of interest" description="Disordered" evidence="1">
    <location>
        <begin position="111"/>
        <end position="140"/>
    </location>
</feature>
<name>A0A7J9FMF4_9ROSI</name>
<evidence type="ECO:0000256" key="1">
    <source>
        <dbReference type="SAM" id="MobiDB-lite"/>
    </source>
</evidence>
<gene>
    <name evidence="2" type="ORF">Gotri_000012</name>
</gene>
<dbReference type="EMBL" id="JABEZW010223182">
    <property type="protein sequence ID" value="MBA0786496.1"/>
    <property type="molecule type" value="Genomic_DNA"/>
</dbReference>
<feature type="region of interest" description="Disordered" evidence="1">
    <location>
        <begin position="211"/>
        <end position="230"/>
    </location>
</feature>
<dbReference type="InterPro" id="IPR053098">
    <property type="entry name" value="Petuviruses_polyprotein"/>
</dbReference>
<comment type="caution">
    <text evidence="2">The sequence shown here is derived from an EMBL/GenBank/DDBJ whole genome shotgun (WGS) entry which is preliminary data.</text>
</comment>
<dbReference type="AlphaFoldDB" id="A0A7J9FMF4"/>
<dbReference type="PANTHER" id="PTHR48435:SF1">
    <property type="entry name" value="POLYPROTEIN"/>
    <property type="match status" value="1"/>
</dbReference>
<keyword evidence="3" id="KW-1185">Reference proteome</keyword>
<dbReference type="Proteomes" id="UP000593568">
    <property type="component" value="Unassembled WGS sequence"/>
</dbReference>
<reference evidence="2 3" key="1">
    <citation type="journal article" date="2019" name="Genome Biol. Evol.">
        <title>Insights into the evolution of the New World diploid cottons (Gossypium, subgenus Houzingenia) based on genome sequencing.</title>
        <authorList>
            <person name="Grover C.E."/>
            <person name="Arick M.A. 2nd"/>
            <person name="Thrash A."/>
            <person name="Conover J.L."/>
            <person name="Sanders W.S."/>
            <person name="Peterson D.G."/>
            <person name="Frelichowski J.E."/>
            <person name="Scheffler J.A."/>
            <person name="Scheffler B.E."/>
            <person name="Wendel J.F."/>
        </authorList>
    </citation>
    <scope>NUCLEOTIDE SEQUENCE [LARGE SCALE GENOMIC DNA]</scope>
    <source>
        <strain evidence="2">8</strain>
        <tissue evidence="2">Leaf</tissue>
    </source>
</reference>
<accession>A0A7J9FMF4</accession>